<dbReference type="InterPro" id="IPR048528">
    <property type="entry name" value="Lamp2-like_luminal"/>
</dbReference>
<evidence type="ECO:0000256" key="8">
    <source>
        <dbReference type="ARBA" id="ARBA00022729"/>
    </source>
</evidence>
<reference evidence="26" key="2">
    <citation type="submission" date="2025-08" db="UniProtKB">
        <authorList>
            <consortium name="Ensembl"/>
        </authorList>
    </citation>
    <scope>IDENTIFICATION</scope>
</reference>
<keyword evidence="6" id="KW-1003">Cell membrane</keyword>
<dbReference type="Ensembl" id="ENSCHIT00010036381.1">
    <property type="protein sequence ID" value="ENSCHIP00010025782.1"/>
    <property type="gene ID" value="ENSCHIG00010019031.1"/>
</dbReference>
<evidence type="ECO:0000256" key="19">
    <source>
        <dbReference type="ARBA" id="ARBA00068350"/>
    </source>
</evidence>
<keyword evidence="13 21" id="KW-1015">Disulfide bond</keyword>
<evidence type="ECO:0000256" key="13">
    <source>
        <dbReference type="ARBA" id="ARBA00023157"/>
    </source>
</evidence>
<keyword evidence="10" id="KW-0967">Endosome</keyword>
<comment type="similarity">
    <text evidence="21">Belongs to the LAMP family.</text>
</comment>
<comment type="caution">
    <text evidence="21">Lacks conserved residue(s) required for the propagation of feature annotation.</text>
</comment>
<evidence type="ECO:0000259" key="25">
    <source>
        <dbReference type="Pfam" id="PF01299"/>
    </source>
</evidence>
<evidence type="ECO:0000256" key="10">
    <source>
        <dbReference type="ARBA" id="ARBA00022753"/>
    </source>
</evidence>
<dbReference type="PANTHER" id="PTHR12226:SF2">
    <property type="entry name" value="MANNOSE-P-DOLICHOL UTILIZATION DEFECT 1 PROTEIN"/>
    <property type="match status" value="1"/>
</dbReference>
<feature type="compositionally biased region" description="Polar residues" evidence="22">
    <location>
        <begin position="97"/>
        <end position="112"/>
    </location>
</feature>
<name>A0A8C2R9V7_CAPHI</name>
<dbReference type="GO" id="GO:0010008">
    <property type="term" value="C:endosome membrane"/>
    <property type="evidence" value="ECO:0007669"/>
    <property type="project" value="UniProtKB-SubCell"/>
</dbReference>
<evidence type="ECO:0000256" key="11">
    <source>
        <dbReference type="ARBA" id="ARBA00022989"/>
    </source>
</evidence>
<feature type="compositionally biased region" description="Pro residues" evidence="22">
    <location>
        <begin position="122"/>
        <end position="131"/>
    </location>
</feature>
<evidence type="ECO:0000313" key="26">
    <source>
        <dbReference type="Ensembl" id="ENSCHIP00010025782.1"/>
    </source>
</evidence>
<feature type="transmembrane region" description="Helical" evidence="23">
    <location>
        <begin position="385"/>
        <end position="403"/>
    </location>
</feature>
<evidence type="ECO:0000256" key="17">
    <source>
        <dbReference type="ARBA" id="ARBA00054724"/>
    </source>
</evidence>
<dbReference type="AlphaFoldDB" id="A0A8C2R9V7"/>
<dbReference type="PROSITE" id="PS51407">
    <property type="entry name" value="LAMP_3"/>
    <property type="match status" value="1"/>
</dbReference>
<dbReference type="GO" id="GO:0005765">
    <property type="term" value="C:lysosomal membrane"/>
    <property type="evidence" value="ECO:0007669"/>
    <property type="project" value="UniProtKB-SubCell"/>
</dbReference>
<evidence type="ECO:0000256" key="20">
    <source>
        <dbReference type="ARBA" id="ARBA00071101"/>
    </source>
</evidence>
<feature type="transmembrane region" description="Helical" evidence="23">
    <location>
        <begin position="471"/>
        <end position="492"/>
    </location>
</feature>
<dbReference type="FunFam" id="2.40.160.110:FF:000007">
    <property type="entry name" value="CD68 molecule"/>
    <property type="match status" value="1"/>
</dbReference>
<dbReference type="FunFam" id="1.20.1280.290:FF:000006">
    <property type="entry name" value="mannose-P-dolichol utilization defect 1 protein"/>
    <property type="match status" value="1"/>
</dbReference>
<evidence type="ECO:0000256" key="12">
    <source>
        <dbReference type="ARBA" id="ARBA00023136"/>
    </source>
</evidence>
<dbReference type="InterPro" id="IPR006603">
    <property type="entry name" value="PQ-loop_rpt"/>
</dbReference>
<evidence type="ECO:0000256" key="16">
    <source>
        <dbReference type="ARBA" id="ARBA00038475"/>
    </source>
</evidence>
<feature type="region of interest" description="Disordered" evidence="22">
    <location>
        <begin position="39"/>
        <end position="143"/>
    </location>
</feature>
<evidence type="ECO:0000256" key="18">
    <source>
        <dbReference type="ARBA" id="ARBA00056711"/>
    </source>
</evidence>
<dbReference type="SMART" id="SM00679">
    <property type="entry name" value="CTNS"/>
    <property type="match status" value="2"/>
</dbReference>
<sequence>MRLAVFFSGALLGLLAAQGTGNDCPHKKSATLLPSFTVTPTATESTSSPGTTSHRTTKSHRTTTQRITTTMHTTNTTGTTSGKSPTATQSPATTTSHQNTTVHPTSNSTATSPGPSTRSPHPEPPPSPSPSPGSKEAIGDYTWSNGSQPCVRLQAQIQMRVLYPTQGGGEAWGISVLNPNRTKAQGGCERTHSHLLLSFPSGQLSFGFKQDPLQSTVYLNYMAVEYNVSFPQAVQWTFSVQNSSLRDLQTPLGQSFSCRNASIIVSPALHLDLLFLKLQAAQLSPSGAFGPIPCLKILLSKALGLGIVAGSLLVKLPQVFKILGAKSAEGLSLQSVMLELVALTGTMVYSITNNFPFSSWGEALFLMLQTITIAFLVLHYRGQTVKGVAFLACYALVLLVLLSPLTPQAVVTLLQASNMPSVVVGRLLQAATNYRNGHTGQLSAITVFLLFGGSLARIFTSIQETGDPLMAGTFVVSSLCNGLIAAQVLFYWNAKAPQKKKKQ</sequence>
<protein>
    <recommendedName>
        <fullName evidence="20">Macrosialin</fullName>
    </recommendedName>
    <alternativeName>
        <fullName evidence="19">Mannose-P-dolichol utilization defect 1 protein</fullName>
    </alternativeName>
</protein>
<dbReference type="Gene3D" id="2.40.160.110">
    <property type="match status" value="1"/>
</dbReference>
<keyword evidence="11 23" id="KW-1133">Transmembrane helix</keyword>
<proteinExistence type="inferred from homology"/>
<dbReference type="Pfam" id="PF04193">
    <property type="entry name" value="PQ-loop"/>
    <property type="match status" value="2"/>
</dbReference>
<feature type="chain" id="PRO_5034433698" description="Macrosialin" evidence="24">
    <location>
        <begin position="22"/>
        <end position="503"/>
    </location>
</feature>
<dbReference type="PANTHER" id="PTHR12226">
    <property type="entry name" value="MANNOSE-P-DOLICHOL UTILIZATION DEFECT 1 LEC35 -RELATED"/>
    <property type="match status" value="1"/>
</dbReference>
<feature type="domain" description="Lysosome-associated membrane glycoprotein 2-like luminal" evidence="25">
    <location>
        <begin position="137"/>
        <end position="283"/>
    </location>
</feature>
<comment type="function">
    <text evidence="18">Could play a role in phagocytic activities of tissue macrophages, both in intracellular lysosomal metabolism and extracellular cell-cell and cell-pathogen interactions. Binds to tissue- and organ-specific lectins or selectins, allowing homing of macrophage subsets to particular sites. Rapid recirculation of CD68 from endosomes and lysosomes to the plasma membrane may allow macrophages to crawl over selectin-bearing substrates or other cells.</text>
</comment>
<dbReference type="InterPro" id="IPR002000">
    <property type="entry name" value="Lysosome-assoc_membr_glycop"/>
</dbReference>
<feature type="compositionally biased region" description="Low complexity" evidence="22">
    <location>
        <begin position="64"/>
        <end position="96"/>
    </location>
</feature>
<dbReference type="FunFam" id="1.20.1280.290:FF:000031">
    <property type="entry name" value="Mannose-P-dolichol utilization defect 1"/>
    <property type="match status" value="1"/>
</dbReference>
<keyword evidence="5" id="KW-0813">Transport</keyword>
<keyword evidence="9" id="KW-0677">Repeat</keyword>
<comment type="similarity">
    <text evidence="16">Belongs to the MPDU1 (TC 2.A.43.3) family.</text>
</comment>
<dbReference type="GO" id="GO:0009312">
    <property type="term" value="P:oligosaccharide biosynthetic process"/>
    <property type="evidence" value="ECO:0007669"/>
    <property type="project" value="TreeGrafter"/>
</dbReference>
<evidence type="ECO:0000256" key="24">
    <source>
        <dbReference type="SAM" id="SignalP"/>
    </source>
</evidence>
<feature type="disulfide bond" evidence="21">
    <location>
        <begin position="150"/>
        <end position="188"/>
    </location>
</feature>
<dbReference type="Gene3D" id="1.20.1280.290">
    <property type="match status" value="1"/>
</dbReference>
<evidence type="ECO:0000256" key="14">
    <source>
        <dbReference type="ARBA" id="ARBA00023180"/>
    </source>
</evidence>
<keyword evidence="12 21" id="KW-0472">Membrane</keyword>
<feature type="transmembrane region" description="Helical" evidence="23">
    <location>
        <begin position="357"/>
        <end position="378"/>
    </location>
</feature>
<evidence type="ECO:0000256" key="4">
    <source>
        <dbReference type="ARBA" id="ARBA00004530"/>
    </source>
</evidence>
<evidence type="ECO:0000256" key="3">
    <source>
        <dbReference type="ARBA" id="ARBA00004352"/>
    </source>
</evidence>
<dbReference type="PRINTS" id="PR00336">
    <property type="entry name" value="LYSASSOCTDMP"/>
</dbReference>
<evidence type="ECO:0000256" key="6">
    <source>
        <dbReference type="ARBA" id="ARBA00022475"/>
    </source>
</evidence>
<evidence type="ECO:0000256" key="9">
    <source>
        <dbReference type="ARBA" id="ARBA00022737"/>
    </source>
</evidence>
<feature type="transmembrane region" description="Helical" evidence="23">
    <location>
        <begin position="328"/>
        <end position="351"/>
    </location>
</feature>
<evidence type="ECO:0000256" key="21">
    <source>
        <dbReference type="PROSITE-ProRule" id="PRU00740"/>
    </source>
</evidence>
<keyword evidence="8 24" id="KW-0732">Signal</keyword>
<evidence type="ECO:0000256" key="22">
    <source>
        <dbReference type="SAM" id="MobiDB-lite"/>
    </source>
</evidence>
<dbReference type="Pfam" id="PF01299">
    <property type="entry name" value="Lamp2-like_luminal"/>
    <property type="match status" value="1"/>
</dbReference>
<keyword evidence="14" id="KW-0325">Glycoprotein</keyword>
<keyword evidence="15 21" id="KW-0458">Lysosome</keyword>
<dbReference type="InterPro" id="IPR016817">
    <property type="entry name" value="MannP-dilichol_defect-1"/>
</dbReference>
<keyword evidence="7 21" id="KW-0812">Transmembrane</keyword>
<reference evidence="26" key="1">
    <citation type="submission" date="2019-03" db="EMBL/GenBank/DDBJ databases">
        <title>Genome sequencing and reference-guided assembly of Black Bengal Goat (Capra hircus).</title>
        <authorList>
            <person name="Siddiki A.Z."/>
            <person name="Baten A."/>
            <person name="Billah M."/>
            <person name="Alam M.A.U."/>
            <person name="Shawrob K.S.M."/>
            <person name="Saha S."/>
            <person name="Chowdhury M."/>
            <person name="Rahman A.H."/>
            <person name="Stear M."/>
            <person name="Miah G."/>
            <person name="Das G.B."/>
            <person name="Hossain M.M."/>
            <person name="Kumkum M."/>
            <person name="Islam M.S."/>
            <person name="Mollah A.M."/>
            <person name="Ahsan A."/>
            <person name="Tusar F."/>
            <person name="Khan M.K.I."/>
        </authorList>
    </citation>
    <scope>NUCLEOTIDE SEQUENCE [LARGE SCALE GENOMIC DNA]</scope>
</reference>
<evidence type="ECO:0000256" key="1">
    <source>
        <dbReference type="ARBA" id="ARBA00004141"/>
    </source>
</evidence>
<comment type="subcellular location">
    <subcellularLocation>
        <location evidence="2">Cell membrane</location>
        <topology evidence="2">Single-pass type I membrane protein</topology>
    </subcellularLocation>
    <subcellularLocation>
        <location evidence="4">Endosome membrane</location>
        <topology evidence="4">Single-pass type I membrane protein</topology>
    </subcellularLocation>
    <subcellularLocation>
        <location evidence="3 21">Lysosome membrane</location>
        <topology evidence="3 21">Single-pass type I membrane protein</topology>
    </subcellularLocation>
    <subcellularLocation>
        <location evidence="1">Membrane</location>
        <topology evidence="1">Multi-pass membrane protein</topology>
    </subcellularLocation>
</comment>
<accession>A0A8C2R9V7</accession>
<evidence type="ECO:0000256" key="7">
    <source>
        <dbReference type="ARBA" id="ARBA00022692"/>
    </source>
</evidence>
<comment type="function">
    <text evidence="17">Required for normal utilization of mannose-dolichol phosphate (Dol-P-Man) in the synthesis of N-linked and O-linked oligosaccharides and GPI anchors.</text>
</comment>
<evidence type="ECO:0000256" key="2">
    <source>
        <dbReference type="ARBA" id="ARBA00004251"/>
    </source>
</evidence>
<organism evidence="26">
    <name type="scientific">Capra hircus</name>
    <name type="common">Goat</name>
    <dbReference type="NCBI Taxonomy" id="9925"/>
    <lineage>
        <taxon>Eukaryota</taxon>
        <taxon>Metazoa</taxon>
        <taxon>Chordata</taxon>
        <taxon>Craniata</taxon>
        <taxon>Vertebrata</taxon>
        <taxon>Euteleostomi</taxon>
        <taxon>Mammalia</taxon>
        <taxon>Eutheria</taxon>
        <taxon>Laurasiatheria</taxon>
        <taxon>Artiodactyla</taxon>
        <taxon>Ruminantia</taxon>
        <taxon>Pecora</taxon>
        <taxon>Bovidae</taxon>
        <taxon>Caprinae</taxon>
        <taxon>Capra</taxon>
    </lineage>
</organism>
<evidence type="ECO:0000256" key="23">
    <source>
        <dbReference type="SAM" id="Phobius"/>
    </source>
</evidence>
<feature type="signal peptide" evidence="24">
    <location>
        <begin position="1"/>
        <end position="21"/>
    </location>
</feature>
<dbReference type="GO" id="GO:0005886">
    <property type="term" value="C:plasma membrane"/>
    <property type="evidence" value="ECO:0007669"/>
    <property type="project" value="UniProtKB-SubCell"/>
</dbReference>
<feature type="transmembrane region" description="Helical" evidence="23">
    <location>
        <begin position="298"/>
        <end position="316"/>
    </location>
</feature>
<evidence type="ECO:0000256" key="5">
    <source>
        <dbReference type="ARBA" id="ARBA00022448"/>
    </source>
</evidence>
<feature type="compositionally biased region" description="Polar residues" evidence="22">
    <location>
        <begin position="39"/>
        <end position="49"/>
    </location>
</feature>
<evidence type="ECO:0000256" key="15">
    <source>
        <dbReference type="ARBA" id="ARBA00023228"/>
    </source>
</evidence>